<keyword evidence="7" id="KW-0472">Membrane</keyword>
<proteinExistence type="inferred from homology"/>
<dbReference type="GO" id="GO:0016020">
    <property type="term" value="C:membrane"/>
    <property type="evidence" value="ECO:0007669"/>
    <property type="project" value="TreeGrafter"/>
</dbReference>
<feature type="transmembrane region" description="Helical" evidence="7">
    <location>
        <begin position="106"/>
        <end position="125"/>
    </location>
</feature>
<evidence type="ECO:0000256" key="3">
    <source>
        <dbReference type="ARBA" id="ARBA00022801"/>
    </source>
</evidence>
<dbReference type="Pfam" id="PF01435">
    <property type="entry name" value="Peptidase_M48"/>
    <property type="match status" value="1"/>
</dbReference>
<keyword evidence="10" id="KW-1185">Reference proteome</keyword>
<organism evidence="9 10">
    <name type="scientific">Breznakibacter xylanolyticus</name>
    <dbReference type="NCBI Taxonomy" id="990"/>
    <lineage>
        <taxon>Bacteria</taxon>
        <taxon>Pseudomonadati</taxon>
        <taxon>Bacteroidota</taxon>
        <taxon>Bacteroidia</taxon>
        <taxon>Marinilabiliales</taxon>
        <taxon>Marinilabiliaceae</taxon>
        <taxon>Breznakibacter</taxon>
    </lineage>
</organism>
<evidence type="ECO:0000256" key="6">
    <source>
        <dbReference type="RuleBase" id="RU003983"/>
    </source>
</evidence>
<keyword evidence="5 6" id="KW-0482">Metalloprotease</keyword>
<dbReference type="AlphaFoldDB" id="A0A2W7N0T6"/>
<keyword evidence="7" id="KW-0812">Transmembrane</keyword>
<evidence type="ECO:0000256" key="7">
    <source>
        <dbReference type="SAM" id="Phobius"/>
    </source>
</evidence>
<evidence type="ECO:0000259" key="8">
    <source>
        <dbReference type="Pfam" id="PF01435"/>
    </source>
</evidence>
<dbReference type="PANTHER" id="PTHR22726:SF1">
    <property type="entry name" value="METALLOENDOPEPTIDASE OMA1, MITOCHONDRIAL"/>
    <property type="match status" value="1"/>
</dbReference>
<dbReference type="GO" id="GO:0051603">
    <property type="term" value="P:proteolysis involved in protein catabolic process"/>
    <property type="evidence" value="ECO:0007669"/>
    <property type="project" value="TreeGrafter"/>
</dbReference>
<evidence type="ECO:0000256" key="5">
    <source>
        <dbReference type="ARBA" id="ARBA00023049"/>
    </source>
</evidence>
<evidence type="ECO:0000313" key="9">
    <source>
        <dbReference type="EMBL" id="PZX13690.1"/>
    </source>
</evidence>
<dbReference type="PANTHER" id="PTHR22726">
    <property type="entry name" value="METALLOENDOPEPTIDASE OMA1"/>
    <property type="match status" value="1"/>
</dbReference>
<dbReference type="GO" id="GO:0046872">
    <property type="term" value="F:metal ion binding"/>
    <property type="evidence" value="ECO:0007669"/>
    <property type="project" value="UniProtKB-KW"/>
</dbReference>
<dbReference type="InterPro" id="IPR051156">
    <property type="entry name" value="Mito/Outer_Membr_Metalloprot"/>
</dbReference>
<dbReference type="CDD" id="cd07332">
    <property type="entry name" value="M48C_Oma1_like"/>
    <property type="match status" value="1"/>
</dbReference>
<keyword evidence="2" id="KW-0479">Metal-binding</keyword>
<name>A0A2W7N0T6_9BACT</name>
<dbReference type="EMBL" id="QKZK01000023">
    <property type="protein sequence ID" value="PZX13690.1"/>
    <property type="molecule type" value="Genomic_DNA"/>
</dbReference>
<dbReference type="InterPro" id="IPR001915">
    <property type="entry name" value="Peptidase_M48"/>
</dbReference>
<dbReference type="Gene3D" id="3.30.2010.10">
    <property type="entry name" value="Metalloproteases ('zincins'), catalytic domain"/>
    <property type="match status" value="1"/>
</dbReference>
<dbReference type="Proteomes" id="UP000249239">
    <property type="component" value="Unassembled WGS sequence"/>
</dbReference>
<dbReference type="OrthoDB" id="9810445at2"/>
<feature type="domain" description="Peptidase M48" evidence="8">
    <location>
        <begin position="172"/>
        <end position="344"/>
    </location>
</feature>
<reference evidence="9 10" key="1">
    <citation type="submission" date="2018-06" db="EMBL/GenBank/DDBJ databases">
        <title>Genomic Encyclopedia of Archaeal and Bacterial Type Strains, Phase II (KMG-II): from individual species to whole genera.</title>
        <authorList>
            <person name="Goeker M."/>
        </authorList>
    </citation>
    <scope>NUCLEOTIDE SEQUENCE [LARGE SCALE GENOMIC DNA]</scope>
    <source>
        <strain evidence="9 10">DSM 6779</strain>
    </source>
</reference>
<protein>
    <submittedName>
        <fullName evidence="9">Peptidase M48-like protein</fullName>
    </submittedName>
</protein>
<accession>A0A2W7N0T6</accession>
<sequence length="371" mass="41145">MEPVKYHAIALDDNYVGGRRSGELTLETGSVVFRHSEGVITWPLNEVEFSRGGAGNALVYIKHRTIATPTLYTSDKKIIKDTALQGNYATRDNIRVLRAGHQRSRLITLAVVLLLLSPLALIFTFRSSIVSSIADHIPVSYEQKVGDNLFTLVSSGYKIIEDTTLNQHFNNMVAPLVKQVSDTTHHFDFYMISDTTVNAFALPGGKVVVNSGLILKSDQWSEIQGVLAHEIAHVTLRHHVRGVINQQGLFFLISALVGGYSDMVATLAGYGSHLESLMYSRKFEFEADNRAVDYLQQAGVDANGMISFFEKLQKAHPEDITSGFTKIMSTHPPTGERIDNLKSRIQAYTPASQPEPAIDIKSFQQLLQKQL</sequence>
<comment type="cofactor">
    <cofactor evidence="6">
        <name>Zn(2+)</name>
        <dbReference type="ChEBI" id="CHEBI:29105"/>
    </cofactor>
    <text evidence="6">Binds 1 zinc ion per subunit.</text>
</comment>
<keyword evidence="7" id="KW-1133">Transmembrane helix</keyword>
<evidence type="ECO:0000256" key="1">
    <source>
        <dbReference type="ARBA" id="ARBA00022670"/>
    </source>
</evidence>
<gene>
    <name evidence="9" type="ORF">LX69_02548</name>
</gene>
<keyword evidence="1 6" id="KW-0645">Protease</keyword>
<evidence type="ECO:0000313" key="10">
    <source>
        <dbReference type="Proteomes" id="UP000249239"/>
    </source>
</evidence>
<dbReference type="RefSeq" id="WP_111446394.1">
    <property type="nucleotide sequence ID" value="NZ_QKZK01000023.1"/>
</dbReference>
<keyword evidence="3 6" id="KW-0378">Hydrolase</keyword>
<dbReference type="GO" id="GO:0004222">
    <property type="term" value="F:metalloendopeptidase activity"/>
    <property type="evidence" value="ECO:0007669"/>
    <property type="project" value="InterPro"/>
</dbReference>
<comment type="caution">
    <text evidence="9">The sequence shown here is derived from an EMBL/GenBank/DDBJ whole genome shotgun (WGS) entry which is preliminary data.</text>
</comment>
<comment type="similarity">
    <text evidence="6">Belongs to the peptidase M48 family.</text>
</comment>
<evidence type="ECO:0000256" key="2">
    <source>
        <dbReference type="ARBA" id="ARBA00022723"/>
    </source>
</evidence>
<keyword evidence="4 6" id="KW-0862">Zinc</keyword>
<evidence type="ECO:0000256" key="4">
    <source>
        <dbReference type="ARBA" id="ARBA00022833"/>
    </source>
</evidence>